<feature type="domain" description="AAA" evidence="2">
    <location>
        <begin position="26"/>
        <end position="199"/>
    </location>
</feature>
<dbReference type="Gene3D" id="3.40.50.300">
    <property type="entry name" value="P-loop containing nucleotide triphosphate hydrolases"/>
    <property type="match status" value="1"/>
</dbReference>
<evidence type="ECO:0000256" key="1">
    <source>
        <dbReference type="SAM" id="MobiDB-lite"/>
    </source>
</evidence>
<organism evidence="3 4">
    <name type="scientific">Sorangium cellulosum</name>
    <name type="common">Polyangium cellulosum</name>
    <dbReference type="NCBI Taxonomy" id="56"/>
    <lineage>
        <taxon>Bacteria</taxon>
        <taxon>Pseudomonadati</taxon>
        <taxon>Myxococcota</taxon>
        <taxon>Polyangia</taxon>
        <taxon>Polyangiales</taxon>
        <taxon>Polyangiaceae</taxon>
        <taxon>Sorangium</taxon>
    </lineage>
</organism>
<evidence type="ECO:0000313" key="4">
    <source>
        <dbReference type="Proteomes" id="UP000075635"/>
    </source>
</evidence>
<dbReference type="FunFam" id="3.40.50.300:FF:000285">
    <property type="entry name" value="Sporulation initiation inhibitor Soj"/>
    <property type="match status" value="1"/>
</dbReference>
<evidence type="ECO:0000313" key="3">
    <source>
        <dbReference type="EMBL" id="KYF85208.1"/>
    </source>
</evidence>
<gene>
    <name evidence="3" type="ORF">BE17_03885</name>
</gene>
<dbReference type="SUPFAM" id="SSF52540">
    <property type="entry name" value="P-loop containing nucleoside triphosphate hydrolases"/>
    <property type="match status" value="1"/>
</dbReference>
<feature type="region of interest" description="Disordered" evidence="1">
    <location>
        <begin position="1"/>
        <end position="21"/>
    </location>
</feature>
<feature type="compositionally biased region" description="Basic and acidic residues" evidence="1">
    <location>
        <begin position="279"/>
        <end position="288"/>
    </location>
</feature>
<dbReference type="PANTHER" id="PTHR13696:SF52">
    <property type="entry name" value="PARA FAMILY PROTEIN CT_582"/>
    <property type="match status" value="1"/>
</dbReference>
<comment type="caution">
    <text evidence="3">The sequence shown here is derived from an EMBL/GenBank/DDBJ whole genome shotgun (WGS) entry which is preliminary data.</text>
</comment>
<proteinExistence type="predicted"/>
<dbReference type="AlphaFoldDB" id="A0A150RZK1"/>
<reference evidence="3 4" key="1">
    <citation type="submission" date="2014-02" db="EMBL/GenBank/DDBJ databases">
        <title>The small core and large imbalanced accessory genome model reveals a collaborative survival strategy of Sorangium cellulosum strains in nature.</title>
        <authorList>
            <person name="Han K."/>
            <person name="Peng R."/>
            <person name="Blom J."/>
            <person name="Li Y.-Z."/>
        </authorList>
    </citation>
    <scope>NUCLEOTIDE SEQUENCE [LARGE SCALE GENOMIC DNA]</scope>
    <source>
        <strain evidence="3 4">So0011-07</strain>
    </source>
</reference>
<evidence type="ECO:0000259" key="2">
    <source>
        <dbReference type="Pfam" id="PF13614"/>
    </source>
</evidence>
<dbReference type="InterPro" id="IPR025669">
    <property type="entry name" value="AAA_dom"/>
</dbReference>
<accession>A0A150RZK1</accession>
<dbReference type="InterPro" id="IPR050678">
    <property type="entry name" value="DNA_Partitioning_ATPase"/>
</dbReference>
<feature type="region of interest" description="Disordered" evidence="1">
    <location>
        <begin position="275"/>
        <end position="312"/>
    </location>
</feature>
<dbReference type="CDD" id="cd02042">
    <property type="entry name" value="ParAB_family"/>
    <property type="match status" value="1"/>
</dbReference>
<dbReference type="InterPro" id="IPR027417">
    <property type="entry name" value="P-loop_NTPase"/>
</dbReference>
<dbReference type="EMBL" id="JEMB01001768">
    <property type="protein sequence ID" value="KYF85208.1"/>
    <property type="molecule type" value="Genomic_DNA"/>
</dbReference>
<protein>
    <submittedName>
        <fullName evidence="3">Chromosome partitioning protein</fullName>
    </submittedName>
</protein>
<dbReference type="Proteomes" id="UP000075635">
    <property type="component" value="Unassembled WGS sequence"/>
</dbReference>
<name>A0A150RZK1_SORCE</name>
<sequence length="312" mass="32756">MPSPPPPKEGGAPGKPGAASKPSPVIFAVANQKGGVGKTTTSVNLAASFAAAEHRTLLVDCDPQGNASSGVGVRRGSFELSLYDVLIGQATLKEAVVATEVPLLDVVPATQDLVAAELELVDADDRAVRLRHALRPHLDGYAFVVLDCPPSLGLLTLNALTAAHRVLVPLQCEYYALEGLTHLMATIDRVRSAFNPELTVEGVVLTMFDGRNSLTHQVADSVKAHFRVFDAIIPRNVKLSEAPSHGKPALLYDAQSKGAQGYLSLAAEILDGAPAAAADTKKKQRGDDAEAEPQAEASPNTGARARDARPRS</sequence>
<dbReference type="PANTHER" id="PTHR13696">
    <property type="entry name" value="P-LOOP CONTAINING NUCLEOSIDE TRIPHOSPHATE HYDROLASE"/>
    <property type="match status" value="1"/>
</dbReference>
<dbReference type="Pfam" id="PF13614">
    <property type="entry name" value="AAA_31"/>
    <property type="match status" value="1"/>
</dbReference>